<dbReference type="Proteomes" id="UP001596972">
    <property type="component" value="Unassembled WGS sequence"/>
</dbReference>
<evidence type="ECO:0000259" key="4">
    <source>
        <dbReference type="Pfam" id="PF03446"/>
    </source>
</evidence>
<reference evidence="7" key="1">
    <citation type="journal article" date="2019" name="Int. J. Syst. Evol. Microbiol.">
        <title>The Global Catalogue of Microorganisms (GCM) 10K type strain sequencing project: providing services to taxonomists for standard genome sequencing and annotation.</title>
        <authorList>
            <consortium name="The Broad Institute Genomics Platform"/>
            <consortium name="The Broad Institute Genome Sequencing Center for Infectious Disease"/>
            <person name="Wu L."/>
            <person name="Ma J."/>
        </authorList>
    </citation>
    <scope>NUCLEOTIDE SEQUENCE [LARGE SCALE GENOMIC DNA]</scope>
    <source>
        <strain evidence="7">JCM 31202</strain>
    </source>
</reference>
<dbReference type="InterPro" id="IPR015815">
    <property type="entry name" value="HIBADH-related"/>
</dbReference>
<feature type="domain" description="6-phosphogluconate dehydrogenase NADP-binding" evidence="4">
    <location>
        <begin position="9"/>
        <end position="163"/>
    </location>
</feature>
<keyword evidence="2 6" id="KW-0560">Oxidoreductase</keyword>
<accession>A0ABW3ETN6</accession>
<dbReference type="SUPFAM" id="SSF48179">
    <property type="entry name" value="6-phosphogluconate dehydrogenase C-terminal domain-like"/>
    <property type="match status" value="1"/>
</dbReference>
<dbReference type="Pfam" id="PF14833">
    <property type="entry name" value="NAD_binding_11"/>
    <property type="match status" value="1"/>
</dbReference>
<name>A0ABW3ETN6_9ACTN</name>
<keyword evidence="3" id="KW-0520">NAD</keyword>
<dbReference type="EC" id="1.1.-.-" evidence="6"/>
<dbReference type="GO" id="GO:0016491">
    <property type="term" value="F:oxidoreductase activity"/>
    <property type="evidence" value="ECO:0007669"/>
    <property type="project" value="UniProtKB-KW"/>
</dbReference>
<dbReference type="InterPro" id="IPR036291">
    <property type="entry name" value="NAD(P)-bd_dom_sf"/>
</dbReference>
<comment type="caution">
    <text evidence="6">The sequence shown here is derived from an EMBL/GenBank/DDBJ whole genome shotgun (WGS) entry which is preliminary data.</text>
</comment>
<gene>
    <name evidence="6" type="ORF">ACFQ11_16155</name>
</gene>
<dbReference type="RefSeq" id="WP_378299215.1">
    <property type="nucleotide sequence ID" value="NZ_JBHTJA010000028.1"/>
</dbReference>
<dbReference type="PANTHER" id="PTHR22981:SF7">
    <property type="entry name" value="3-HYDROXYISOBUTYRATE DEHYDROGENASE, MITOCHONDRIAL"/>
    <property type="match status" value="1"/>
</dbReference>
<dbReference type="PANTHER" id="PTHR22981">
    <property type="entry name" value="3-HYDROXYISOBUTYRATE DEHYDROGENASE-RELATED"/>
    <property type="match status" value="1"/>
</dbReference>
<dbReference type="InterPro" id="IPR029154">
    <property type="entry name" value="HIBADH-like_NADP-bd"/>
</dbReference>
<dbReference type="InterPro" id="IPR006115">
    <property type="entry name" value="6PGDH_NADP-bd"/>
</dbReference>
<dbReference type="InterPro" id="IPR008927">
    <property type="entry name" value="6-PGluconate_DH-like_C_sf"/>
</dbReference>
<dbReference type="PROSITE" id="PS00895">
    <property type="entry name" value="3_HYDROXYISOBUT_DH"/>
    <property type="match status" value="1"/>
</dbReference>
<evidence type="ECO:0000259" key="5">
    <source>
        <dbReference type="Pfam" id="PF14833"/>
    </source>
</evidence>
<dbReference type="InterPro" id="IPR002204">
    <property type="entry name" value="3-OH-isobutyrate_DH-rel_CS"/>
</dbReference>
<dbReference type="InterPro" id="IPR013328">
    <property type="entry name" value="6PGD_dom2"/>
</dbReference>
<comment type="similarity">
    <text evidence="1">Belongs to the HIBADH-related family.</text>
</comment>
<sequence>MSGRAPIRTVGFVGLGNMGRPMSRRLAEAGLRVRAHDPVPPSGDLPDGLVLAASPADAARGAGAVVLMLPDSDIVEGVVDGLLDALDPGSALIDMGSSRPLSTRKLAARAAERGVAFVDAPVSGGVKGAGGGTLTVMAGGAAADVEHVRPLLDVLGRTVVHAGGVGAGHALKAFNNLLSASHLLATAEVVRAGSRFGLDPAVMIEAINASSGRCASTEVKWPDFVLTGRHDSGFGLSLMLKDMRIAAELAEAQGEPLAFGRAAVDLWAAAAEDLGPDADQTDIARWRGRA</sequence>
<evidence type="ECO:0000313" key="6">
    <source>
        <dbReference type="EMBL" id="MFD0901934.1"/>
    </source>
</evidence>
<proteinExistence type="inferred from homology"/>
<dbReference type="SUPFAM" id="SSF51735">
    <property type="entry name" value="NAD(P)-binding Rossmann-fold domains"/>
    <property type="match status" value="1"/>
</dbReference>
<organism evidence="6 7">
    <name type="scientific">Actinomadura sediminis</name>
    <dbReference type="NCBI Taxonomy" id="1038904"/>
    <lineage>
        <taxon>Bacteria</taxon>
        <taxon>Bacillati</taxon>
        <taxon>Actinomycetota</taxon>
        <taxon>Actinomycetes</taxon>
        <taxon>Streptosporangiales</taxon>
        <taxon>Thermomonosporaceae</taxon>
        <taxon>Actinomadura</taxon>
    </lineage>
</organism>
<evidence type="ECO:0000256" key="1">
    <source>
        <dbReference type="ARBA" id="ARBA00009080"/>
    </source>
</evidence>
<dbReference type="Gene3D" id="1.10.1040.10">
    <property type="entry name" value="N-(1-d-carboxylethyl)-l-norvaline Dehydrogenase, domain 2"/>
    <property type="match status" value="1"/>
</dbReference>
<dbReference type="PIRSF" id="PIRSF000103">
    <property type="entry name" value="HIBADH"/>
    <property type="match status" value="1"/>
</dbReference>
<dbReference type="Pfam" id="PF03446">
    <property type="entry name" value="NAD_binding_2"/>
    <property type="match status" value="1"/>
</dbReference>
<evidence type="ECO:0000313" key="7">
    <source>
        <dbReference type="Proteomes" id="UP001596972"/>
    </source>
</evidence>
<dbReference type="Gene3D" id="3.40.50.720">
    <property type="entry name" value="NAD(P)-binding Rossmann-like Domain"/>
    <property type="match status" value="1"/>
</dbReference>
<dbReference type="EMBL" id="JBHTJA010000028">
    <property type="protein sequence ID" value="MFD0901934.1"/>
    <property type="molecule type" value="Genomic_DNA"/>
</dbReference>
<keyword evidence="7" id="KW-1185">Reference proteome</keyword>
<evidence type="ECO:0000256" key="3">
    <source>
        <dbReference type="ARBA" id="ARBA00023027"/>
    </source>
</evidence>
<evidence type="ECO:0000256" key="2">
    <source>
        <dbReference type="ARBA" id="ARBA00023002"/>
    </source>
</evidence>
<feature type="domain" description="3-hydroxyisobutyrate dehydrogenase-like NAD-binding" evidence="5">
    <location>
        <begin position="166"/>
        <end position="286"/>
    </location>
</feature>
<protein>
    <submittedName>
        <fullName evidence="6">NAD(P)-dependent oxidoreductase</fullName>
        <ecNumber evidence="6">1.1.-.-</ecNumber>
    </submittedName>
</protein>